<evidence type="ECO:0000313" key="2">
    <source>
        <dbReference type="Proteomes" id="UP001157502"/>
    </source>
</evidence>
<gene>
    <name evidence="1" type="ORF">DPEC_G00066410</name>
</gene>
<organism evidence="1 2">
    <name type="scientific">Dallia pectoralis</name>
    <name type="common">Alaska blackfish</name>
    <dbReference type="NCBI Taxonomy" id="75939"/>
    <lineage>
        <taxon>Eukaryota</taxon>
        <taxon>Metazoa</taxon>
        <taxon>Chordata</taxon>
        <taxon>Craniata</taxon>
        <taxon>Vertebrata</taxon>
        <taxon>Euteleostomi</taxon>
        <taxon>Actinopterygii</taxon>
        <taxon>Neopterygii</taxon>
        <taxon>Teleostei</taxon>
        <taxon>Protacanthopterygii</taxon>
        <taxon>Esociformes</taxon>
        <taxon>Umbridae</taxon>
        <taxon>Dallia</taxon>
    </lineage>
</organism>
<evidence type="ECO:0000313" key="1">
    <source>
        <dbReference type="EMBL" id="KAJ8012218.1"/>
    </source>
</evidence>
<reference evidence="1" key="1">
    <citation type="submission" date="2021-05" db="EMBL/GenBank/DDBJ databases">
        <authorList>
            <person name="Pan Q."/>
            <person name="Jouanno E."/>
            <person name="Zahm M."/>
            <person name="Klopp C."/>
            <person name="Cabau C."/>
            <person name="Louis A."/>
            <person name="Berthelot C."/>
            <person name="Parey E."/>
            <person name="Roest Crollius H."/>
            <person name="Montfort J."/>
            <person name="Robinson-Rechavi M."/>
            <person name="Bouchez O."/>
            <person name="Lampietro C."/>
            <person name="Lopez Roques C."/>
            <person name="Donnadieu C."/>
            <person name="Postlethwait J."/>
            <person name="Bobe J."/>
            <person name="Dillon D."/>
            <person name="Chandos A."/>
            <person name="von Hippel F."/>
            <person name="Guiguen Y."/>
        </authorList>
    </citation>
    <scope>NUCLEOTIDE SEQUENCE</scope>
    <source>
        <strain evidence="1">YG-Jan2019</strain>
    </source>
</reference>
<sequence length="1189" mass="134650">MSWSFLTRLLEEIHNHSTFVGKVWLTVLIIFRIVLTAVGGESIYSDEQTKFTCNTKQPGCDNVCYDAFAPLSHVRFWVFQIIMISTPSVMYLGYAIHKIARTSEVERRRYRRRKPAHAHRWKESQPPEEVLEEDEDNDVEPMIYQEDNVEVQEVKPEPAKPQKHDGRRQIMREGLMRIYVLQLMSRAVFEIGFLAGQYLLYGFRVNPSYVCSREPCPHKVDCFISRPTEKTIFLLIMYVVSCLCLLLNVCEMFHLAIGTFRDTLRKKRNPGVRQPSYSYPYSRNFPASPPGYNLVIKTDKPTRVLPNSLITHHEQNTANGSQEHDQECTSPDENIPSDLASLHRHLRVAQEQLDMAFQTYNTKQNQTTSRTSSPMSGGTMAEQNRVNTAQEKQGARPKSATAEKSGTIGIVTNDMGLFMEEDRKSLYAHLLNVKGRTLYDIIMYRLKNAEADCDVLVECDTTLKESILKHLNMYKIRRKVNVSPCPELSLWAVLPQGTATGESRPKPDLTAPEKAFIWEEDPRTDNMGWRLVVDNKVNPVEMISSCQQGDTTDYHRHRYAIGLPEGVKDLPPGVALPLESNLVYMQGISFSKGCYIGQELTARTHYTGVVRKRLMPVRMSAPARGLEEGVLLQTQSGKPAGSHRAGVGEVGLSLVRLAHIKEPLTPKTSEDTTVTLEVSERESHLQEDKAKMTSPNQDIPINSWPGSYYVNSEKRWETGTLALTRTMLRFTSDQSKENLVSFRLSRIMEIKMESSSLIFSTLTVLEQGNIKHWFGSLRPNRVVVYNVLEHFWRERLLSPSTEVQAAEGQSTKGKELINLVVGSQRRLEDTGNVLHYQGEQFDNVMQCLDKIDSNLGVADKLLSELESPPWWPFSKLLWKSQQDAKADHTARETACKDTRTGKHRVITSIPAIVSRGGDSDLKPGCLIVMVSSLEVRDTTNGLLHRFERDEVDDIRAHNPYEISVRQRFIGKPDICFRLLSAKMPKAMSVLEMQYKKKVEYTSEYCAFKTSATTTPGDQDQCSIWNAECMQQYQGTEVPMTVPAGELSQVQLHVLKPEVTQAEAQELRQMLMQLKSLALDAETELERQDEALDVLTASTDRATMHIDKHTCRMRRLLLLSPKQSVSELMANHDGKELHKACGILSGHIWMTGHPESGWDLGKRNPAIACTLLCLASAQRGKQSPNSSTDP</sequence>
<proteinExistence type="predicted"/>
<accession>A0ACC2H9J8</accession>
<protein>
    <submittedName>
        <fullName evidence="1">Uncharacterized protein</fullName>
    </submittedName>
</protein>
<name>A0ACC2H9J8_DALPE</name>
<dbReference type="EMBL" id="CM055732">
    <property type="protein sequence ID" value="KAJ8012218.1"/>
    <property type="molecule type" value="Genomic_DNA"/>
</dbReference>
<comment type="caution">
    <text evidence="1">The sequence shown here is derived from an EMBL/GenBank/DDBJ whole genome shotgun (WGS) entry which is preliminary data.</text>
</comment>
<dbReference type="Proteomes" id="UP001157502">
    <property type="component" value="Chromosome 5"/>
</dbReference>
<keyword evidence="2" id="KW-1185">Reference proteome</keyword>